<accession>Q4SPE3</accession>
<evidence type="ECO:0000259" key="4">
    <source>
        <dbReference type="PROSITE" id="PS50011"/>
    </source>
</evidence>
<feature type="non-terminal residue" evidence="5">
    <location>
        <position position="1"/>
    </location>
</feature>
<feature type="repeat" description="ANK" evidence="3">
    <location>
        <begin position="631"/>
        <end position="663"/>
    </location>
</feature>
<dbReference type="SUPFAM" id="SSF48403">
    <property type="entry name" value="Ankyrin repeat"/>
    <property type="match status" value="1"/>
</dbReference>
<feature type="repeat" description="ANK" evidence="3">
    <location>
        <begin position="331"/>
        <end position="363"/>
    </location>
</feature>
<organism evidence="5">
    <name type="scientific">Tetraodon nigroviridis</name>
    <name type="common">Spotted green pufferfish</name>
    <name type="synonym">Chelonodon nigroviridis</name>
    <dbReference type="NCBI Taxonomy" id="99883"/>
    <lineage>
        <taxon>Eukaryota</taxon>
        <taxon>Metazoa</taxon>
        <taxon>Chordata</taxon>
        <taxon>Craniata</taxon>
        <taxon>Vertebrata</taxon>
        <taxon>Euteleostomi</taxon>
        <taxon>Actinopterygii</taxon>
        <taxon>Neopterygii</taxon>
        <taxon>Teleostei</taxon>
        <taxon>Neoteleostei</taxon>
        <taxon>Acanthomorphata</taxon>
        <taxon>Eupercaria</taxon>
        <taxon>Tetraodontiformes</taxon>
        <taxon>Tetradontoidea</taxon>
        <taxon>Tetraodontidae</taxon>
        <taxon>Tetraodon</taxon>
    </lineage>
</organism>
<feature type="repeat" description="ANK" evidence="3">
    <location>
        <begin position="364"/>
        <end position="396"/>
    </location>
</feature>
<dbReference type="PROSITE" id="PS50297">
    <property type="entry name" value="ANK_REP_REGION"/>
    <property type="match status" value="9"/>
</dbReference>
<dbReference type="GO" id="GO:0085020">
    <property type="term" value="P:protein K6-linked ubiquitination"/>
    <property type="evidence" value="ECO:0007669"/>
    <property type="project" value="TreeGrafter"/>
</dbReference>
<dbReference type="InterPro" id="IPR000719">
    <property type="entry name" value="Prot_kinase_dom"/>
</dbReference>
<dbReference type="Gene3D" id="1.25.40.20">
    <property type="entry name" value="Ankyrin repeat-containing domain"/>
    <property type="match status" value="3"/>
</dbReference>
<dbReference type="InterPro" id="IPR011009">
    <property type="entry name" value="Kinase-like_dom_sf"/>
</dbReference>
<evidence type="ECO:0000256" key="2">
    <source>
        <dbReference type="ARBA" id="ARBA00023043"/>
    </source>
</evidence>
<sequence length="686" mass="75955">FAKDEFEADWMKVAECRFGQLYQVKLKARREECVLKCFNLTLCSKSSYRKIIEEVSKVAELKFKHIVTVYGACSEAAAVVMKHMSNGSLNNLLASHTLMWPKKFQMVYEISMGMNFLHSIKPTILHLNLKTSNILLDDHLHVKISDFALIRWEEGMSKTLFMESLTARGNISYIPPETFMQSSDPPGPAYDVYSFAIIIWEILTQQKPFAGWSMTTVLLQVSQGRRPSLEIIPEQRPSECDQILCMMKQCWDQEPRRRPQFSDVKLEGDNILSLLSRKDFGSFQQSLKREHIHTEYAGKNSLLHYTITSKDTASVEHVLNLGADVNATTVRGYTALIIAVLHRLYDIISLLLEHGALVGHGDEDQWTALHFAAQNGDDRTVRLLLDKGATPDTREKAGWMPLHLACQNGHEPVVRLLLSRMSEEALEEREGHGRTPLHLACVYGHLSIAKLLLSQGADPTATDSSFSTPLHLSAAEGHNRVVRQLLKSGVATDSADSSGYTPLHLAALKGHAGICRQLLSSQANLECVTLQGWRPMHLAALKGNKAIVVQLVSHGGSTNAKSEKGWTPLHLACHQSEPEVAAALLVAAADPNAMEDGKGWSPLHFACNSVSFQCVLHLIAHRADVNVLSFEKATPLHVAVRHGCVPIVKALLLNGADTTLLDSSGCSALEVARRCEKLEIVQLLES</sequence>
<dbReference type="PROSITE" id="PS50011">
    <property type="entry name" value="PROTEIN_KINASE_DOM"/>
    <property type="match status" value="1"/>
</dbReference>
<dbReference type="Pfam" id="PF07714">
    <property type="entry name" value="PK_Tyr_Ser-Thr"/>
    <property type="match status" value="1"/>
</dbReference>
<dbReference type="KEGG" id="tng:GSTEN00014874G001"/>
<keyword evidence="2 3" id="KW-0040">ANK repeat</keyword>
<feature type="repeat" description="ANK" evidence="3">
    <location>
        <begin position="598"/>
        <end position="630"/>
    </location>
</feature>
<dbReference type="EMBL" id="CAAE01014537">
    <property type="protein sequence ID" value="CAF97489.1"/>
    <property type="molecule type" value="Genomic_DNA"/>
</dbReference>
<dbReference type="PANTHER" id="PTHR24171:SF9">
    <property type="entry name" value="ANKYRIN REPEAT DOMAIN-CONTAINING PROTEIN 39"/>
    <property type="match status" value="1"/>
</dbReference>
<dbReference type="GO" id="GO:0004842">
    <property type="term" value="F:ubiquitin-protein transferase activity"/>
    <property type="evidence" value="ECO:0007669"/>
    <property type="project" value="TreeGrafter"/>
</dbReference>
<dbReference type="Pfam" id="PF00023">
    <property type="entry name" value="Ank"/>
    <property type="match status" value="2"/>
</dbReference>
<dbReference type="PROSITE" id="PS50088">
    <property type="entry name" value="ANK_REPEAT"/>
    <property type="match status" value="10"/>
</dbReference>
<gene>
    <name evidence="5" type="ORF">GSTENG00014874001</name>
</gene>
<name>Q4SPE3_TETNG</name>
<dbReference type="PANTHER" id="PTHR24171">
    <property type="entry name" value="ANKYRIN REPEAT DOMAIN-CONTAINING PROTEIN 39-RELATED"/>
    <property type="match status" value="1"/>
</dbReference>
<dbReference type="InterPro" id="IPR002110">
    <property type="entry name" value="Ankyrin_rpt"/>
</dbReference>
<dbReference type="GO" id="GO:0004672">
    <property type="term" value="F:protein kinase activity"/>
    <property type="evidence" value="ECO:0007669"/>
    <property type="project" value="InterPro"/>
</dbReference>
<dbReference type="PRINTS" id="PR01415">
    <property type="entry name" value="ANKYRIN"/>
</dbReference>
<reference evidence="5" key="1">
    <citation type="journal article" date="2004" name="Nature">
        <title>Genome duplication in the teleost fish Tetraodon nigroviridis reveals the early vertebrate proto-karyotype.</title>
        <authorList>
            <person name="Jaillon O."/>
            <person name="Aury J.-M."/>
            <person name="Brunet F."/>
            <person name="Petit J.-L."/>
            <person name="Stange-Thomann N."/>
            <person name="Mauceli E."/>
            <person name="Bouneau L."/>
            <person name="Fischer C."/>
            <person name="Ozouf-Costaz C."/>
            <person name="Bernot A."/>
            <person name="Nicaud S."/>
            <person name="Jaffe D."/>
            <person name="Fisher S."/>
            <person name="Lutfalla G."/>
            <person name="Dossat C."/>
            <person name="Segurens B."/>
            <person name="Dasilva C."/>
            <person name="Salanoubat M."/>
            <person name="Levy M."/>
            <person name="Boudet N."/>
            <person name="Castellano S."/>
            <person name="Anthouard V."/>
            <person name="Jubin C."/>
            <person name="Castelli V."/>
            <person name="Katinka M."/>
            <person name="Vacherie B."/>
            <person name="Biemont C."/>
            <person name="Skalli Z."/>
            <person name="Cattolico L."/>
            <person name="Poulain J."/>
            <person name="De Berardinis V."/>
            <person name="Cruaud C."/>
            <person name="Duprat S."/>
            <person name="Brottier P."/>
            <person name="Coutanceau J.-P."/>
            <person name="Gouzy J."/>
            <person name="Parra G."/>
            <person name="Lardier G."/>
            <person name="Chapple C."/>
            <person name="McKernan K.J."/>
            <person name="McEwan P."/>
            <person name="Bosak S."/>
            <person name="Kellis M."/>
            <person name="Volff J.-N."/>
            <person name="Guigo R."/>
            <person name="Zody M.C."/>
            <person name="Mesirov J."/>
            <person name="Lindblad-Toh K."/>
            <person name="Birren B."/>
            <person name="Nusbaum C."/>
            <person name="Kahn D."/>
            <person name="Robinson-Rechavi M."/>
            <person name="Laudet V."/>
            <person name="Schachter V."/>
            <person name="Quetier F."/>
            <person name="Saurin W."/>
            <person name="Scarpelli C."/>
            <person name="Wincker P."/>
            <person name="Lander E.S."/>
            <person name="Weissenbach J."/>
            <person name="Roest Crollius H."/>
        </authorList>
    </citation>
    <scope>NUCLEOTIDE SEQUENCE [LARGE SCALE GENOMIC DNA]</scope>
</reference>
<feature type="repeat" description="ANK" evidence="3">
    <location>
        <begin position="397"/>
        <end position="429"/>
    </location>
</feature>
<dbReference type="GO" id="GO:0031436">
    <property type="term" value="C:BRCA1-BARD1 complex"/>
    <property type="evidence" value="ECO:0007669"/>
    <property type="project" value="TreeGrafter"/>
</dbReference>
<comment type="caution">
    <text evidence="5">The sequence shown here is derived from an EMBL/GenBank/DDBJ whole genome shotgun (WGS) entry which is preliminary data.</text>
</comment>
<dbReference type="InterPro" id="IPR001245">
    <property type="entry name" value="Ser-Thr/Tyr_kinase_cat_dom"/>
</dbReference>
<proteinExistence type="predicted"/>
<evidence type="ECO:0000256" key="3">
    <source>
        <dbReference type="PROSITE-ProRule" id="PRU00023"/>
    </source>
</evidence>
<evidence type="ECO:0000256" key="1">
    <source>
        <dbReference type="ARBA" id="ARBA00022737"/>
    </source>
</evidence>
<dbReference type="GO" id="GO:0070531">
    <property type="term" value="C:BRCA1-A complex"/>
    <property type="evidence" value="ECO:0007669"/>
    <property type="project" value="TreeGrafter"/>
</dbReference>
<dbReference type="AlphaFoldDB" id="Q4SPE3"/>
<feature type="non-terminal residue" evidence="5">
    <location>
        <position position="686"/>
    </location>
</feature>
<feature type="repeat" description="ANK" evidence="3">
    <location>
        <begin position="432"/>
        <end position="464"/>
    </location>
</feature>
<dbReference type="Gene3D" id="1.10.510.10">
    <property type="entry name" value="Transferase(Phosphotransferase) domain 1"/>
    <property type="match status" value="1"/>
</dbReference>
<keyword evidence="1" id="KW-0677">Repeat</keyword>
<evidence type="ECO:0000313" key="5">
    <source>
        <dbReference type="EMBL" id="CAF97489.1"/>
    </source>
</evidence>
<feature type="repeat" description="ANK" evidence="3">
    <location>
        <begin position="531"/>
        <end position="563"/>
    </location>
</feature>
<reference evidence="5" key="2">
    <citation type="submission" date="2004-02" db="EMBL/GenBank/DDBJ databases">
        <authorList>
            <consortium name="Genoscope"/>
            <consortium name="Whitehead Institute Centre for Genome Research"/>
        </authorList>
    </citation>
    <scope>NUCLEOTIDE SEQUENCE</scope>
</reference>
<feature type="repeat" description="ANK" evidence="3">
    <location>
        <begin position="564"/>
        <end position="596"/>
    </location>
</feature>
<feature type="repeat" description="ANK" evidence="3">
    <location>
        <begin position="498"/>
        <end position="530"/>
    </location>
</feature>
<feature type="repeat" description="ANK" evidence="3">
    <location>
        <begin position="465"/>
        <end position="497"/>
    </location>
</feature>
<dbReference type="OrthoDB" id="195446at2759"/>
<protein>
    <submittedName>
        <fullName evidence="5">(spotted green pufferfish) hypothetical protein</fullName>
    </submittedName>
</protein>
<dbReference type="Pfam" id="PF12796">
    <property type="entry name" value="Ank_2"/>
    <property type="match status" value="3"/>
</dbReference>
<dbReference type="InterPro" id="IPR036770">
    <property type="entry name" value="Ankyrin_rpt-contain_sf"/>
</dbReference>
<dbReference type="SMART" id="SM00248">
    <property type="entry name" value="ANK"/>
    <property type="match status" value="11"/>
</dbReference>
<dbReference type="SUPFAM" id="SSF56112">
    <property type="entry name" value="Protein kinase-like (PK-like)"/>
    <property type="match status" value="1"/>
</dbReference>
<feature type="domain" description="Protein kinase" evidence="4">
    <location>
        <begin position="7"/>
        <end position="272"/>
    </location>
</feature>
<dbReference type="GO" id="GO:0005524">
    <property type="term" value="F:ATP binding"/>
    <property type="evidence" value="ECO:0007669"/>
    <property type="project" value="InterPro"/>
</dbReference>